<dbReference type="EMBL" id="CP111019">
    <property type="protein sequence ID" value="WAR13159.1"/>
    <property type="molecule type" value="Genomic_DNA"/>
</dbReference>
<protein>
    <recommendedName>
        <fullName evidence="1">N-acetyltransferase domain-containing protein</fullName>
    </recommendedName>
</protein>
<dbReference type="InterPro" id="IPR000182">
    <property type="entry name" value="GNAT_dom"/>
</dbReference>
<dbReference type="Pfam" id="PF00583">
    <property type="entry name" value="Acetyltransf_1"/>
    <property type="match status" value="1"/>
</dbReference>
<reference evidence="2" key="1">
    <citation type="submission" date="2022-11" db="EMBL/GenBank/DDBJ databases">
        <title>Centuries of genome instability and evolution in soft-shell clam transmissible cancer (bioRxiv).</title>
        <authorList>
            <person name="Hart S.F.M."/>
            <person name="Yonemitsu M.A."/>
            <person name="Giersch R.M."/>
            <person name="Beal B.F."/>
            <person name="Arriagada G."/>
            <person name="Davis B.W."/>
            <person name="Ostrander E.A."/>
            <person name="Goff S.P."/>
            <person name="Metzger M.J."/>
        </authorList>
    </citation>
    <scope>NUCLEOTIDE SEQUENCE</scope>
    <source>
        <strain evidence="2">MELC-2E11</strain>
        <tissue evidence="2">Siphon/mantle</tissue>
    </source>
</reference>
<dbReference type="SUPFAM" id="SSF55729">
    <property type="entry name" value="Acyl-CoA N-acyltransferases (Nat)"/>
    <property type="match status" value="1"/>
</dbReference>
<dbReference type="PANTHER" id="PTHR20905">
    <property type="entry name" value="N-ACETYLTRANSFERASE-RELATED"/>
    <property type="match status" value="1"/>
</dbReference>
<organism evidence="2 3">
    <name type="scientific">Mya arenaria</name>
    <name type="common">Soft-shell clam</name>
    <dbReference type="NCBI Taxonomy" id="6604"/>
    <lineage>
        <taxon>Eukaryota</taxon>
        <taxon>Metazoa</taxon>
        <taxon>Spiralia</taxon>
        <taxon>Lophotrochozoa</taxon>
        <taxon>Mollusca</taxon>
        <taxon>Bivalvia</taxon>
        <taxon>Autobranchia</taxon>
        <taxon>Heteroconchia</taxon>
        <taxon>Euheterodonta</taxon>
        <taxon>Imparidentia</taxon>
        <taxon>Neoheterodontei</taxon>
        <taxon>Myida</taxon>
        <taxon>Myoidea</taxon>
        <taxon>Myidae</taxon>
        <taxon>Mya</taxon>
    </lineage>
</organism>
<feature type="domain" description="N-acetyltransferase" evidence="1">
    <location>
        <begin position="184"/>
        <end position="234"/>
    </location>
</feature>
<evidence type="ECO:0000313" key="2">
    <source>
        <dbReference type="EMBL" id="WAR13159.1"/>
    </source>
</evidence>
<gene>
    <name evidence="2" type="ORF">MAR_027339</name>
</gene>
<keyword evidence="3" id="KW-1185">Reference proteome</keyword>
<dbReference type="CDD" id="cd04301">
    <property type="entry name" value="NAT_SF"/>
    <property type="match status" value="1"/>
</dbReference>
<dbReference type="Gene3D" id="3.40.630.30">
    <property type="match status" value="1"/>
</dbReference>
<proteinExistence type="predicted"/>
<dbReference type="InterPro" id="IPR016181">
    <property type="entry name" value="Acyl_CoA_acyltransferase"/>
</dbReference>
<dbReference type="PANTHER" id="PTHR20905:SF32">
    <property type="entry name" value="ARYLALKYLAMINE N-ACETYLTRANSFERASE-LIKE 7, ISOFORM A"/>
    <property type="match status" value="1"/>
</dbReference>
<evidence type="ECO:0000259" key="1">
    <source>
        <dbReference type="Pfam" id="PF00583"/>
    </source>
</evidence>
<accession>A0ABY7EXK3</accession>
<sequence length="255" mass="29423">MSNTDRENTMNKNTGLESISRETIQEAFRKTKEDMHLPFGELTLITEDRYKDVLEKVQECFVIDEPIGKAAFRKTKEDMHLPFGELTLITEDRYKDVLEKVQECFVIDEPIGKAVGIKWSPFFESFWLKALKTGISLMVVNPEDNDIIGFRINEYSLRKENMPDLNKLDDESLKIKDAFLLYAIGKANIYDHYSTDEAVHFLGLGVTRKYRKRGFGTLLMESGIKLAKNLGISPCYITELRRKMETCVKIQAKES</sequence>
<evidence type="ECO:0000313" key="3">
    <source>
        <dbReference type="Proteomes" id="UP001164746"/>
    </source>
</evidence>
<name>A0ABY7EXK3_MYAAR</name>
<dbReference type="Proteomes" id="UP001164746">
    <property type="component" value="Chromosome 8"/>
</dbReference>